<evidence type="ECO:0000313" key="4">
    <source>
        <dbReference type="Proteomes" id="UP001153069"/>
    </source>
</evidence>
<name>A0A9N8D9I3_9STRA</name>
<feature type="compositionally biased region" description="Low complexity" evidence="1">
    <location>
        <begin position="206"/>
        <end position="218"/>
    </location>
</feature>
<evidence type="ECO:0000313" key="3">
    <source>
        <dbReference type="EMBL" id="CAB9496724.1"/>
    </source>
</evidence>
<feature type="region of interest" description="Disordered" evidence="1">
    <location>
        <begin position="502"/>
        <end position="585"/>
    </location>
</feature>
<keyword evidence="3" id="KW-0378">Hydrolase</keyword>
<feature type="compositionally biased region" description="Polar residues" evidence="1">
    <location>
        <begin position="638"/>
        <end position="648"/>
    </location>
</feature>
<gene>
    <name evidence="3" type="ORF">SEMRO_8_G006900.1</name>
</gene>
<feature type="region of interest" description="Disordered" evidence="1">
    <location>
        <begin position="1"/>
        <end position="36"/>
    </location>
</feature>
<feature type="compositionally biased region" description="Low complexity" evidence="1">
    <location>
        <begin position="462"/>
        <end position="481"/>
    </location>
</feature>
<keyword evidence="3" id="KW-0067">ATP-binding</keyword>
<protein>
    <submittedName>
        <fullName evidence="3">Helicase</fullName>
    </submittedName>
</protein>
<feature type="compositionally biased region" description="Low complexity" evidence="1">
    <location>
        <begin position="696"/>
        <end position="745"/>
    </location>
</feature>
<dbReference type="OrthoDB" id="43285at2759"/>
<feature type="compositionally biased region" description="Gly residues" evidence="1">
    <location>
        <begin position="527"/>
        <end position="539"/>
    </location>
</feature>
<sequence length="745" mass="77104">MMKRSHSPEEDADFQGDKRAKLSASDNTNSGSGSGADWETLFQRLVTYKEQHGHSNVPLHNEDDPELAQWVAKQRELRNSSQNAPVAAAAAAAASNQESLTEEQMAKLAQVGFEWQPRNPRHLQWETRFSQLQSFKKKYGHAQVPIGWSENVQLANWVSKQRQEYKNLLRGRTTRLDENRIRLLNSVGFAWQLQRGGRRRQLKARSSSGSKGSDGDSSGSEKEGTGNNEGPCILPGEVLIGQGAAAAASANDNSNMPMSPTSAGSIGAPEMLRRQVSGNSAAKRIRESPIKAGLGGGPLGLVGGLGGAAAGRFHPAGLVQGPTPSPLGQSQPLRQSLILQQMQQQQPQLPQMQTMAANSASAASSANVMNNATMGFPFFARGNSAGGNPGQGAAGTGTAANNATNNNDLIEYMLARNALFQNLQRPATTTTNNSAALQANPTSLQMLGATGGATGSAFSRMTGLQGSSTTTTTSSSTSAQNAQSQLLSAAAVQRNSLLPMLSSSSNRGAAGPSSNTGLLPATNFGGPSVGGGHGGGSTGGANVPNARDVSNILGTTGTSSGHTNAARDVSGLLGPTGGSNSNAATGGNPLSAASFQDAVRLGGFMGLGNTTSTTNTNRRASFSEESKVGNRGGFLGEQGQSQHQPTQNLRSSLLGFSSGAVGGMNMNMNTMNMNNLGNLFGSTSSGSGGGGGNPGSSGQQQQQLQQQHQQQQPNFGGLGMQQYQQQQNPQGGNRGFPGNNFPPSN</sequence>
<dbReference type="Pfam" id="PF03457">
    <property type="entry name" value="HA"/>
    <property type="match status" value="2"/>
</dbReference>
<accession>A0A9N8D9I3</accession>
<keyword evidence="3" id="KW-0547">Nucleotide-binding</keyword>
<reference evidence="3" key="1">
    <citation type="submission" date="2020-06" db="EMBL/GenBank/DDBJ databases">
        <authorList>
            <consortium name="Plant Systems Biology data submission"/>
        </authorList>
    </citation>
    <scope>NUCLEOTIDE SEQUENCE</scope>
    <source>
        <strain evidence="3">D6</strain>
    </source>
</reference>
<dbReference type="InterPro" id="IPR005114">
    <property type="entry name" value="Helicase_assoc"/>
</dbReference>
<dbReference type="Proteomes" id="UP001153069">
    <property type="component" value="Unassembled WGS sequence"/>
</dbReference>
<dbReference type="EMBL" id="CAICTM010000008">
    <property type="protein sequence ID" value="CAB9496724.1"/>
    <property type="molecule type" value="Genomic_DNA"/>
</dbReference>
<evidence type="ECO:0000259" key="2">
    <source>
        <dbReference type="Pfam" id="PF03457"/>
    </source>
</evidence>
<dbReference type="Gene3D" id="6.10.140.530">
    <property type="match status" value="2"/>
</dbReference>
<feature type="region of interest" description="Disordered" evidence="1">
    <location>
        <begin position="677"/>
        <end position="745"/>
    </location>
</feature>
<dbReference type="PANTHER" id="PTHR33418:SF1">
    <property type="entry name" value="HELICASE-ASSOCIATED DOMAIN-CONTAINING PROTEIN"/>
    <property type="match status" value="1"/>
</dbReference>
<dbReference type="GO" id="GO:0004386">
    <property type="term" value="F:helicase activity"/>
    <property type="evidence" value="ECO:0007669"/>
    <property type="project" value="UniProtKB-KW"/>
</dbReference>
<proteinExistence type="predicted"/>
<feature type="compositionally biased region" description="Gly residues" evidence="1">
    <location>
        <begin position="686"/>
        <end position="695"/>
    </location>
</feature>
<feature type="region of interest" description="Disordered" evidence="1">
    <location>
        <begin position="458"/>
        <end position="481"/>
    </location>
</feature>
<comment type="caution">
    <text evidence="3">The sequence shown here is derived from an EMBL/GenBank/DDBJ whole genome shotgun (WGS) entry which is preliminary data.</text>
</comment>
<feature type="compositionally biased region" description="Polar residues" evidence="1">
    <location>
        <begin position="552"/>
        <end position="563"/>
    </location>
</feature>
<evidence type="ECO:0000256" key="1">
    <source>
        <dbReference type="SAM" id="MobiDB-lite"/>
    </source>
</evidence>
<feature type="domain" description="Helicase-associated" evidence="2">
    <location>
        <begin position="123"/>
        <end position="189"/>
    </location>
</feature>
<keyword evidence="4" id="KW-1185">Reference proteome</keyword>
<feature type="region of interest" description="Disordered" evidence="1">
    <location>
        <begin position="198"/>
        <end position="234"/>
    </location>
</feature>
<feature type="region of interest" description="Disordered" evidence="1">
    <location>
        <begin position="606"/>
        <end position="648"/>
    </location>
</feature>
<organism evidence="3 4">
    <name type="scientific">Seminavis robusta</name>
    <dbReference type="NCBI Taxonomy" id="568900"/>
    <lineage>
        <taxon>Eukaryota</taxon>
        <taxon>Sar</taxon>
        <taxon>Stramenopiles</taxon>
        <taxon>Ochrophyta</taxon>
        <taxon>Bacillariophyta</taxon>
        <taxon>Bacillariophyceae</taxon>
        <taxon>Bacillariophycidae</taxon>
        <taxon>Naviculales</taxon>
        <taxon>Naviculaceae</taxon>
        <taxon>Seminavis</taxon>
    </lineage>
</organism>
<keyword evidence="3" id="KW-0347">Helicase</keyword>
<feature type="domain" description="Helicase-associated" evidence="2">
    <location>
        <begin position="36"/>
        <end position="113"/>
    </location>
</feature>
<dbReference type="PANTHER" id="PTHR33418">
    <property type="entry name" value="HELICASE-ASSOCIATED"/>
    <property type="match status" value="1"/>
</dbReference>
<dbReference type="AlphaFoldDB" id="A0A9N8D9I3"/>
<feature type="region of interest" description="Disordered" evidence="1">
    <location>
        <begin position="250"/>
        <end position="269"/>
    </location>
</feature>